<keyword evidence="7 10" id="KW-0496">Mitochondrion</keyword>
<evidence type="ECO:0000256" key="9">
    <source>
        <dbReference type="ARBA" id="ARBA00025276"/>
    </source>
</evidence>
<evidence type="ECO:0000256" key="10">
    <source>
        <dbReference type="RuleBase" id="RU367108"/>
    </source>
</evidence>
<dbReference type="GO" id="GO:0006397">
    <property type="term" value="P:mRNA processing"/>
    <property type="evidence" value="ECO:0007669"/>
    <property type="project" value="UniProtKB-UniRule"/>
</dbReference>
<evidence type="ECO:0000256" key="6">
    <source>
        <dbReference type="ARBA" id="ARBA00022989"/>
    </source>
</evidence>
<keyword evidence="13" id="KW-1185">Reference proteome</keyword>
<dbReference type="Pfam" id="PF10443">
    <property type="entry name" value="RNA12"/>
    <property type="match status" value="1"/>
</dbReference>
<comment type="function">
    <text evidence="9 10">Plays a role in maintaining the mitochondrial genome and in controlling the mtDNA escape. Involved in the regulation of mtDNA nucleotide structure and number. May have a dispensable role in early maturation of pre-rRNA.</text>
</comment>
<dbReference type="Gene3D" id="3.40.50.300">
    <property type="entry name" value="P-loop containing nucleotide triphosphate hydrolases"/>
    <property type="match status" value="1"/>
</dbReference>
<evidence type="ECO:0000256" key="3">
    <source>
        <dbReference type="ARBA" id="ARBA00020222"/>
    </source>
</evidence>
<dbReference type="InterPro" id="IPR039627">
    <property type="entry name" value="Yme2_C"/>
</dbReference>
<protein>
    <recommendedName>
        <fullName evidence="3 10">Mitochondrial escape protein 2</fullName>
    </recommendedName>
</protein>
<dbReference type="EMBL" id="KN832979">
    <property type="protein sequence ID" value="KIM87636.1"/>
    <property type="molecule type" value="Genomic_DNA"/>
</dbReference>
<comment type="subcellular location">
    <subcellularLocation>
        <location evidence="1 10">Mitochondrion inner membrane</location>
        <topology evidence="1 10">Single-pass membrane protein</topology>
    </subcellularLocation>
</comment>
<gene>
    <name evidence="12" type="ORF">PILCRDRAFT_815213</name>
</gene>
<dbReference type="SUPFAM" id="SSF52540">
    <property type="entry name" value="P-loop containing nucleoside triphosphate hydrolases"/>
    <property type="match status" value="1"/>
</dbReference>
<dbReference type="OrthoDB" id="10267654at2759"/>
<dbReference type="InParanoid" id="A0A0C3GAJ0"/>
<evidence type="ECO:0000259" key="11">
    <source>
        <dbReference type="Pfam" id="PF10443"/>
    </source>
</evidence>
<reference evidence="12 13" key="1">
    <citation type="submission" date="2014-04" db="EMBL/GenBank/DDBJ databases">
        <authorList>
            <consortium name="DOE Joint Genome Institute"/>
            <person name="Kuo A."/>
            <person name="Tarkka M."/>
            <person name="Buscot F."/>
            <person name="Kohler A."/>
            <person name="Nagy L.G."/>
            <person name="Floudas D."/>
            <person name="Copeland A."/>
            <person name="Barry K.W."/>
            <person name="Cichocki N."/>
            <person name="Veneault-Fourrey C."/>
            <person name="LaButti K."/>
            <person name="Lindquist E.A."/>
            <person name="Lipzen A."/>
            <person name="Lundell T."/>
            <person name="Morin E."/>
            <person name="Murat C."/>
            <person name="Sun H."/>
            <person name="Tunlid A."/>
            <person name="Henrissat B."/>
            <person name="Grigoriev I.V."/>
            <person name="Hibbett D.S."/>
            <person name="Martin F."/>
            <person name="Nordberg H.P."/>
            <person name="Cantor M.N."/>
            <person name="Hua S.X."/>
        </authorList>
    </citation>
    <scope>NUCLEOTIDE SEQUENCE [LARGE SCALE GENOMIC DNA]</scope>
    <source>
        <strain evidence="12 13">F 1598</strain>
    </source>
</reference>
<dbReference type="InterPro" id="IPR027417">
    <property type="entry name" value="P-loop_NTPase"/>
</dbReference>
<keyword evidence="10" id="KW-0694">RNA-binding</keyword>
<dbReference type="PANTHER" id="PTHR32198:SF2">
    <property type="entry name" value="MITOCHONDRIAL ESCAPE PROTEIN 2"/>
    <property type="match status" value="1"/>
</dbReference>
<reference evidence="13" key="2">
    <citation type="submission" date="2015-01" db="EMBL/GenBank/DDBJ databases">
        <title>Evolutionary Origins and Diversification of the Mycorrhizal Mutualists.</title>
        <authorList>
            <consortium name="DOE Joint Genome Institute"/>
            <consortium name="Mycorrhizal Genomics Consortium"/>
            <person name="Kohler A."/>
            <person name="Kuo A."/>
            <person name="Nagy L.G."/>
            <person name="Floudas D."/>
            <person name="Copeland A."/>
            <person name="Barry K.W."/>
            <person name="Cichocki N."/>
            <person name="Veneault-Fourrey C."/>
            <person name="LaButti K."/>
            <person name="Lindquist E.A."/>
            <person name="Lipzen A."/>
            <person name="Lundell T."/>
            <person name="Morin E."/>
            <person name="Murat C."/>
            <person name="Riley R."/>
            <person name="Ohm R."/>
            <person name="Sun H."/>
            <person name="Tunlid A."/>
            <person name="Henrissat B."/>
            <person name="Grigoriev I.V."/>
            <person name="Hibbett D.S."/>
            <person name="Martin F."/>
        </authorList>
    </citation>
    <scope>NUCLEOTIDE SEQUENCE [LARGE SCALE GENOMIC DNA]</scope>
    <source>
        <strain evidence="13">F 1598</strain>
    </source>
</reference>
<evidence type="ECO:0000256" key="1">
    <source>
        <dbReference type="ARBA" id="ARBA00004434"/>
    </source>
</evidence>
<evidence type="ECO:0000256" key="2">
    <source>
        <dbReference type="ARBA" id="ARBA00010320"/>
    </source>
</evidence>
<dbReference type="InterPro" id="IPR018850">
    <property type="entry name" value="Mt_escape_2_C"/>
</dbReference>
<name>A0A0C3GAJ0_PILCF</name>
<accession>A0A0C3GAJ0</accession>
<sequence length="907" mass="101621">MAMLGYNRTLINSFARNSETFRVVRLGHRQLKIRPVASRHFAASVAIGESSNASQTDAPNTRESWLFVDSVFPVRLSRWDFRHYIGIFREEILLERLSSLLSFVKTHNFEVVSLETHQKDGGVFVRFKYSAVDSVSALDAIQKSAREAASKHGGIPSWIELSKGNVWLVRGTPWREDMNRFASPIIKLAFEGPDVHEESLYEVLRPYGQIRDLTSPTPVPTGSLRFSTITFQHIRAATIARNVLHGFNFSEHSSSSKAGSGSGPSSTRFRMAYEQPIKPHVIRDWMSDHPKTVLPVIVFFLGTLTYTIFDPIRQLMVEAKMLDWFDVQEFKLYKWLRANTFDRLLLTGSSDEDTSVENVWKERKDAEVALRSYLSDLPTTVAFIHGPQGSGKTRMLKAVLHETRRKVLIIDCAELHKATSDSALLSGLARQTGYWPVFTFLNSMNSLIDLASVGLIGQKAGLSSSLTQQLQQMLEVVGTALVGVSSSHRNAIQRKIKRQELEEEKRAEEASRSERIRRGIYHDGRLDCVAGNGVMSELGFGDELMTSDDMEGKHEDAGEGLGGKTEGWEEIVKKEELEERERKQDMEDPQAVGALPIVVIRNFASKGGANRGELLTVLASWAATLTDNQVAHVIVISDNRENSKQLAKALPSKPLSSIALYDADAASALSFVKQKLKDAGVDQTFTAEQTAYLERLGGRASDLESLIRKIRSGQRVQEAVEDIISRGVGELRKNAFGDDIEDAKTLAWSSEQAWIVLKKLSKQEEIPYHDLLIDFPFKGDETPLRNMEHAELISINTYNGRPSSIRPGKPVYKYVFEQLVGDPIFQATQDIAFNEKVIASSESKIRVCEDELMRLKEIGADSSWWGSKRASSERAAYLYSNMLAAERKIEVLEKRNAEFKKILSKGG</sequence>
<evidence type="ECO:0000256" key="7">
    <source>
        <dbReference type="ARBA" id="ARBA00023128"/>
    </source>
</evidence>
<dbReference type="GO" id="GO:0003723">
    <property type="term" value="F:RNA binding"/>
    <property type="evidence" value="ECO:0007669"/>
    <property type="project" value="UniProtKB-UniRule"/>
</dbReference>
<dbReference type="AlphaFoldDB" id="A0A0C3GAJ0"/>
<comment type="similarity">
    <text evidence="2 10">Belongs to the YME2 family.</text>
</comment>
<keyword evidence="6" id="KW-1133">Transmembrane helix</keyword>
<dbReference type="HOGENOM" id="CLU_007861_1_0_1"/>
<evidence type="ECO:0000256" key="5">
    <source>
        <dbReference type="ARBA" id="ARBA00022792"/>
    </source>
</evidence>
<organism evidence="12 13">
    <name type="scientific">Piloderma croceum (strain F 1598)</name>
    <dbReference type="NCBI Taxonomy" id="765440"/>
    <lineage>
        <taxon>Eukaryota</taxon>
        <taxon>Fungi</taxon>
        <taxon>Dikarya</taxon>
        <taxon>Basidiomycota</taxon>
        <taxon>Agaricomycotina</taxon>
        <taxon>Agaricomycetes</taxon>
        <taxon>Agaricomycetidae</taxon>
        <taxon>Atheliales</taxon>
        <taxon>Atheliaceae</taxon>
        <taxon>Piloderma</taxon>
    </lineage>
</organism>
<keyword evidence="10" id="KW-0507">mRNA processing</keyword>
<dbReference type="FunCoup" id="A0A0C3GAJ0">
    <property type="interactions" value="8"/>
</dbReference>
<keyword evidence="5 10" id="KW-0999">Mitochondrion inner membrane</keyword>
<evidence type="ECO:0000313" key="13">
    <source>
        <dbReference type="Proteomes" id="UP000054166"/>
    </source>
</evidence>
<dbReference type="PANTHER" id="PTHR32198">
    <property type="entry name" value="MITOCHONDRIAL ESCAPE PROTEIN 2"/>
    <property type="match status" value="1"/>
</dbReference>
<evidence type="ECO:0000256" key="4">
    <source>
        <dbReference type="ARBA" id="ARBA00022692"/>
    </source>
</evidence>
<dbReference type="InterPro" id="IPR035979">
    <property type="entry name" value="RBD_domain_sf"/>
</dbReference>
<keyword evidence="4" id="KW-0812">Transmembrane</keyword>
<evidence type="ECO:0000313" key="12">
    <source>
        <dbReference type="EMBL" id="KIM87636.1"/>
    </source>
</evidence>
<feature type="domain" description="Mitochondrial escape protein 2 C-terminal" evidence="11">
    <location>
        <begin position="363"/>
        <end position="858"/>
    </location>
</feature>
<keyword evidence="8" id="KW-0472">Membrane</keyword>
<dbReference type="SUPFAM" id="SSF54928">
    <property type="entry name" value="RNA-binding domain, RBD"/>
    <property type="match status" value="1"/>
</dbReference>
<dbReference type="GO" id="GO:0005743">
    <property type="term" value="C:mitochondrial inner membrane"/>
    <property type="evidence" value="ECO:0007669"/>
    <property type="project" value="UniProtKB-SubCell"/>
</dbReference>
<proteinExistence type="inferred from homology"/>
<dbReference type="Proteomes" id="UP000054166">
    <property type="component" value="Unassembled WGS sequence"/>
</dbReference>
<dbReference type="STRING" id="765440.A0A0C3GAJ0"/>
<evidence type="ECO:0000256" key="8">
    <source>
        <dbReference type="ARBA" id="ARBA00023136"/>
    </source>
</evidence>